<proteinExistence type="predicted"/>
<name>A0A413RNU8_9CELL</name>
<protein>
    <recommendedName>
        <fullName evidence="3">Type IV toxin-antitoxin system AbiEi family antitoxin domain-containing protein</fullName>
    </recommendedName>
</protein>
<dbReference type="Proteomes" id="UP000283374">
    <property type="component" value="Unassembled WGS sequence"/>
</dbReference>
<comment type="caution">
    <text evidence="1">The sequence shown here is derived from an EMBL/GenBank/DDBJ whole genome shotgun (WGS) entry which is preliminary data.</text>
</comment>
<reference evidence="1 2" key="1">
    <citation type="submission" date="2018-08" db="EMBL/GenBank/DDBJ databases">
        <title>Cellulomonas rhizosphaerae sp. nov., a novel actinomycete isolated from soil.</title>
        <authorList>
            <person name="Tian Y."/>
        </authorList>
    </citation>
    <scope>NUCLEOTIDE SEQUENCE [LARGE SCALE GENOMIC DNA]</scope>
    <source>
        <strain evidence="1 2">NEAU-TCZ24</strain>
    </source>
</reference>
<organism evidence="1 2">
    <name type="scientific">Cellulomonas rhizosphaerae</name>
    <dbReference type="NCBI Taxonomy" id="2293719"/>
    <lineage>
        <taxon>Bacteria</taxon>
        <taxon>Bacillati</taxon>
        <taxon>Actinomycetota</taxon>
        <taxon>Actinomycetes</taxon>
        <taxon>Micrococcales</taxon>
        <taxon>Cellulomonadaceae</taxon>
        <taxon>Cellulomonas</taxon>
    </lineage>
</organism>
<evidence type="ECO:0000313" key="2">
    <source>
        <dbReference type="Proteomes" id="UP000283374"/>
    </source>
</evidence>
<keyword evidence="2" id="KW-1185">Reference proteome</keyword>
<dbReference type="AlphaFoldDB" id="A0A413RNU8"/>
<accession>A0A413RNU8</accession>
<sequence>MPRRPGARARIEPAKLPTVWLTRDRPPEVLADKLRSGRWERTAHGIYTATGVPEELPFEARQRRALANIAGTHRRLTGAHWFSHASAAMVWGIPVLSVPTTTHVLAPSRAGNTRTASLSSHTGRLEDADLTEVAGVPVTTLARTVADCLATLSPASGLVIADGALHRGLAMADLEAAVHARTARNGSARARAVLEIADDGSESPGESVTRFVLLRDGLPVPSTQIEVTTRLGTFWSDLGWEEWMLLMEYDGRLKYMSQGDLISEKRRHDALVETGRRVLRVTGDDVRGLTRRVVPFLPASVQRSIRPRRLLRG</sequence>
<dbReference type="EMBL" id="QWKP01000154">
    <property type="protein sequence ID" value="RHA43580.1"/>
    <property type="molecule type" value="Genomic_DNA"/>
</dbReference>
<evidence type="ECO:0000313" key="1">
    <source>
        <dbReference type="EMBL" id="RHA43580.1"/>
    </source>
</evidence>
<dbReference type="RefSeq" id="WP_118766475.1">
    <property type="nucleotide sequence ID" value="NZ_QWKP01000154.1"/>
</dbReference>
<evidence type="ECO:0008006" key="3">
    <source>
        <dbReference type="Google" id="ProtNLM"/>
    </source>
</evidence>
<dbReference type="OrthoDB" id="5517693at2"/>
<gene>
    <name evidence="1" type="ORF">D1825_05665</name>
</gene>